<feature type="compositionally biased region" description="Basic and acidic residues" evidence="1">
    <location>
        <begin position="121"/>
        <end position="132"/>
    </location>
</feature>
<gene>
    <name evidence="2" type="ORF">ACFQND_27255</name>
</gene>
<reference evidence="3" key="1">
    <citation type="journal article" date="2019" name="Int. J. Syst. Evol. Microbiol.">
        <title>The Global Catalogue of Microorganisms (GCM) 10K type strain sequencing project: providing services to taxonomists for standard genome sequencing and annotation.</title>
        <authorList>
            <consortium name="The Broad Institute Genomics Platform"/>
            <consortium name="The Broad Institute Genome Sequencing Center for Infectious Disease"/>
            <person name="Wu L."/>
            <person name="Ma J."/>
        </authorList>
    </citation>
    <scope>NUCLEOTIDE SEQUENCE [LARGE SCALE GENOMIC DNA]</scope>
    <source>
        <strain evidence="3">CCUG 39402</strain>
    </source>
</reference>
<keyword evidence="3" id="KW-1185">Reference proteome</keyword>
<organism evidence="2 3">
    <name type="scientific">Polaromonas aquatica</name>
    <dbReference type="NCBI Taxonomy" id="332657"/>
    <lineage>
        <taxon>Bacteria</taxon>
        <taxon>Pseudomonadati</taxon>
        <taxon>Pseudomonadota</taxon>
        <taxon>Betaproteobacteria</taxon>
        <taxon>Burkholderiales</taxon>
        <taxon>Comamonadaceae</taxon>
        <taxon>Polaromonas</taxon>
    </lineage>
</organism>
<sequence length="132" mass="14655">MNEAKNLINVGSIADKCRVRTLPRNNKKTLEHELAALVATSRKITRAKARFLKKELPAIQACRDKASAQKIKSIQLEHFHMARLRNKIGVLSVQLKVAQKAHAQTLYKSSSALSKSGTTVKDNKHAADMQAQ</sequence>
<proteinExistence type="predicted"/>
<evidence type="ECO:0000313" key="3">
    <source>
        <dbReference type="Proteomes" id="UP001596270"/>
    </source>
</evidence>
<name>A0ABW1U4Y3_9BURK</name>
<accession>A0ABW1U4Y3</accession>
<protein>
    <submittedName>
        <fullName evidence="2">Uncharacterized protein</fullName>
    </submittedName>
</protein>
<evidence type="ECO:0000313" key="2">
    <source>
        <dbReference type="EMBL" id="MFC6284941.1"/>
    </source>
</evidence>
<dbReference type="Proteomes" id="UP001596270">
    <property type="component" value="Unassembled WGS sequence"/>
</dbReference>
<dbReference type="EMBL" id="JBHSRS010000084">
    <property type="protein sequence ID" value="MFC6284941.1"/>
    <property type="molecule type" value="Genomic_DNA"/>
</dbReference>
<feature type="region of interest" description="Disordered" evidence="1">
    <location>
        <begin position="113"/>
        <end position="132"/>
    </location>
</feature>
<dbReference type="RefSeq" id="WP_371439390.1">
    <property type="nucleotide sequence ID" value="NZ_JBHSRS010000084.1"/>
</dbReference>
<evidence type="ECO:0000256" key="1">
    <source>
        <dbReference type="SAM" id="MobiDB-lite"/>
    </source>
</evidence>
<comment type="caution">
    <text evidence="2">The sequence shown here is derived from an EMBL/GenBank/DDBJ whole genome shotgun (WGS) entry which is preliminary data.</text>
</comment>